<sequence length="101" mass="10266">MKFPVRICPGCGFDLTNAKPAEIKNPGEVALVGTCPQCSAPYFLVEDSASLLDAPEAGPVAEPTAPPEAVAAPVAEPAPEPAPEPVAEPEPGPSVEPEPEP</sequence>
<name>A0A0F9BGI9_9ZZZZ</name>
<proteinExistence type="predicted"/>
<accession>A0A0F9BGI9</accession>
<comment type="caution">
    <text evidence="2">The sequence shown here is derived from an EMBL/GenBank/DDBJ whole genome shotgun (WGS) entry which is preliminary data.</text>
</comment>
<organism evidence="2">
    <name type="scientific">marine sediment metagenome</name>
    <dbReference type="NCBI Taxonomy" id="412755"/>
    <lineage>
        <taxon>unclassified sequences</taxon>
        <taxon>metagenomes</taxon>
        <taxon>ecological metagenomes</taxon>
    </lineage>
</organism>
<reference evidence="2" key="1">
    <citation type="journal article" date="2015" name="Nature">
        <title>Complex archaea that bridge the gap between prokaryotes and eukaryotes.</title>
        <authorList>
            <person name="Spang A."/>
            <person name="Saw J.H."/>
            <person name="Jorgensen S.L."/>
            <person name="Zaremba-Niedzwiedzka K."/>
            <person name="Martijn J."/>
            <person name="Lind A.E."/>
            <person name="van Eijk R."/>
            <person name="Schleper C."/>
            <person name="Guy L."/>
            <person name="Ettema T.J."/>
        </authorList>
    </citation>
    <scope>NUCLEOTIDE SEQUENCE</scope>
</reference>
<protein>
    <submittedName>
        <fullName evidence="2">Uncharacterized protein</fullName>
    </submittedName>
</protein>
<dbReference type="AlphaFoldDB" id="A0A0F9BGI9"/>
<dbReference type="EMBL" id="LAZR01049403">
    <property type="protein sequence ID" value="KKK89729.1"/>
    <property type="molecule type" value="Genomic_DNA"/>
</dbReference>
<feature type="compositionally biased region" description="Pro residues" evidence="1">
    <location>
        <begin position="76"/>
        <end position="101"/>
    </location>
</feature>
<feature type="compositionally biased region" description="Low complexity" evidence="1">
    <location>
        <begin position="54"/>
        <end position="75"/>
    </location>
</feature>
<gene>
    <name evidence="2" type="ORF">LCGC14_2730180</name>
</gene>
<evidence type="ECO:0000256" key="1">
    <source>
        <dbReference type="SAM" id="MobiDB-lite"/>
    </source>
</evidence>
<evidence type="ECO:0000313" key="2">
    <source>
        <dbReference type="EMBL" id="KKK89729.1"/>
    </source>
</evidence>
<feature type="region of interest" description="Disordered" evidence="1">
    <location>
        <begin position="54"/>
        <end position="101"/>
    </location>
</feature>